<reference evidence="2 3" key="1">
    <citation type="submission" date="2021-06" db="EMBL/GenBank/DDBJ databases">
        <title>Caerostris darwini draft genome.</title>
        <authorList>
            <person name="Kono N."/>
            <person name="Arakawa K."/>
        </authorList>
    </citation>
    <scope>NUCLEOTIDE SEQUENCE [LARGE SCALE GENOMIC DNA]</scope>
</reference>
<evidence type="ECO:0000313" key="3">
    <source>
        <dbReference type="Proteomes" id="UP001054837"/>
    </source>
</evidence>
<protein>
    <submittedName>
        <fullName evidence="2">Uncharacterized protein</fullName>
    </submittedName>
</protein>
<dbReference type="EMBL" id="BPLQ01014904">
    <property type="protein sequence ID" value="GIY84164.1"/>
    <property type="molecule type" value="Genomic_DNA"/>
</dbReference>
<dbReference type="Proteomes" id="UP001054837">
    <property type="component" value="Unassembled WGS sequence"/>
</dbReference>
<comment type="caution">
    <text evidence="2">The sequence shown here is derived from an EMBL/GenBank/DDBJ whole genome shotgun (WGS) entry which is preliminary data.</text>
</comment>
<gene>
    <name evidence="2" type="ORF">CDAR_102691</name>
</gene>
<sequence>MLDSESVNEYEDPRQSNARKETQSPLFQLENYLYLSFSYSYDERPLSKLRVMLRSAATHRQGKSRGKAAAFPPLINSVF</sequence>
<organism evidence="2 3">
    <name type="scientific">Caerostris darwini</name>
    <dbReference type="NCBI Taxonomy" id="1538125"/>
    <lineage>
        <taxon>Eukaryota</taxon>
        <taxon>Metazoa</taxon>
        <taxon>Ecdysozoa</taxon>
        <taxon>Arthropoda</taxon>
        <taxon>Chelicerata</taxon>
        <taxon>Arachnida</taxon>
        <taxon>Araneae</taxon>
        <taxon>Araneomorphae</taxon>
        <taxon>Entelegynae</taxon>
        <taxon>Araneoidea</taxon>
        <taxon>Araneidae</taxon>
        <taxon>Caerostris</taxon>
    </lineage>
</organism>
<feature type="region of interest" description="Disordered" evidence="1">
    <location>
        <begin position="1"/>
        <end position="22"/>
    </location>
</feature>
<keyword evidence="3" id="KW-1185">Reference proteome</keyword>
<proteinExistence type="predicted"/>
<name>A0AAV4WQS6_9ARAC</name>
<evidence type="ECO:0000256" key="1">
    <source>
        <dbReference type="SAM" id="MobiDB-lite"/>
    </source>
</evidence>
<accession>A0AAV4WQS6</accession>
<evidence type="ECO:0000313" key="2">
    <source>
        <dbReference type="EMBL" id="GIY84164.1"/>
    </source>
</evidence>
<feature type="compositionally biased region" description="Basic and acidic residues" evidence="1">
    <location>
        <begin position="11"/>
        <end position="22"/>
    </location>
</feature>
<feature type="compositionally biased region" description="Acidic residues" evidence="1">
    <location>
        <begin position="1"/>
        <end position="10"/>
    </location>
</feature>
<dbReference type="AlphaFoldDB" id="A0AAV4WQS6"/>